<keyword evidence="1" id="KW-0472">Membrane</keyword>
<reference evidence="2 3" key="1">
    <citation type="submission" date="2021-08" db="EMBL/GenBank/DDBJ databases">
        <title>Comparative Genomics Analysis of the Genus Qipengyuania Reveals Extensive Genetic Diversity and Metabolic Versatility, Including the Description of Fifteen Novel Species.</title>
        <authorList>
            <person name="Liu Y."/>
        </authorList>
    </citation>
    <scope>NUCLEOTIDE SEQUENCE [LARGE SCALE GENOMIC DNA]</scope>
    <source>
        <strain evidence="2 3">1NDH1</strain>
    </source>
</reference>
<feature type="transmembrane region" description="Helical" evidence="1">
    <location>
        <begin position="21"/>
        <end position="39"/>
    </location>
</feature>
<keyword evidence="1" id="KW-0812">Transmembrane</keyword>
<protein>
    <submittedName>
        <fullName evidence="2">Uncharacterized protein</fullName>
    </submittedName>
</protein>
<dbReference type="RefSeq" id="WP_221429781.1">
    <property type="nucleotide sequence ID" value="NZ_CP081294.1"/>
</dbReference>
<sequence length="74" mass="8162">MTNTLYIKKRTLAMKQIHLSLLVAAAMIGIAVLSVYEIVPQEVARFSPFLLLALFPGAWLGSDRSCNLLKKSKA</sequence>
<gene>
    <name evidence="2" type="ORF">K3136_07785</name>
</gene>
<accession>A0ABX8ZYF1</accession>
<proteinExistence type="predicted"/>
<keyword evidence="1" id="KW-1133">Transmembrane helix</keyword>
<dbReference type="Proteomes" id="UP000824321">
    <property type="component" value="Chromosome"/>
</dbReference>
<evidence type="ECO:0000313" key="2">
    <source>
        <dbReference type="EMBL" id="QZD94015.1"/>
    </source>
</evidence>
<organism evidence="2 3">
    <name type="scientific">Qipengyuania gelatinilytica</name>
    <dbReference type="NCBI Taxonomy" id="2867231"/>
    <lineage>
        <taxon>Bacteria</taxon>
        <taxon>Pseudomonadati</taxon>
        <taxon>Pseudomonadota</taxon>
        <taxon>Alphaproteobacteria</taxon>
        <taxon>Sphingomonadales</taxon>
        <taxon>Erythrobacteraceae</taxon>
        <taxon>Qipengyuania</taxon>
    </lineage>
</organism>
<keyword evidence="3" id="KW-1185">Reference proteome</keyword>
<evidence type="ECO:0000256" key="1">
    <source>
        <dbReference type="SAM" id="Phobius"/>
    </source>
</evidence>
<dbReference type="EMBL" id="CP081294">
    <property type="protein sequence ID" value="QZD94015.1"/>
    <property type="molecule type" value="Genomic_DNA"/>
</dbReference>
<feature type="transmembrane region" description="Helical" evidence="1">
    <location>
        <begin position="45"/>
        <end position="62"/>
    </location>
</feature>
<evidence type="ECO:0000313" key="3">
    <source>
        <dbReference type="Proteomes" id="UP000824321"/>
    </source>
</evidence>
<name>A0ABX8ZYF1_9SPHN</name>